<dbReference type="Proteomes" id="UP000245368">
    <property type="component" value="Chromosome"/>
</dbReference>
<protein>
    <submittedName>
        <fullName evidence="1">Uncharacterized protein</fullName>
    </submittedName>
</protein>
<evidence type="ECO:0000313" key="1">
    <source>
        <dbReference type="EMBL" id="AWN22189.1"/>
    </source>
</evidence>
<dbReference type="RefSeq" id="WP_109825028.1">
    <property type="nucleotide sequence ID" value="NZ_CP029494.1"/>
</dbReference>
<dbReference type="OrthoDB" id="70468at2"/>
<dbReference type="EMBL" id="CP029494">
    <property type="protein sequence ID" value="AWN22189.1"/>
    <property type="molecule type" value="Genomic_DNA"/>
</dbReference>
<evidence type="ECO:0000313" key="2">
    <source>
        <dbReference type="Proteomes" id="UP000245368"/>
    </source>
</evidence>
<accession>A0A2Z3JGX8</accession>
<dbReference type="AlphaFoldDB" id="A0A2Z3JGX8"/>
<keyword evidence="2" id="KW-1185">Reference proteome</keyword>
<name>A0A2Z3JGX8_9DEIO</name>
<dbReference type="KEGG" id="dez:DKM44_02190"/>
<organism evidence="1 2">
    <name type="scientific">Deinococcus irradiatisoli</name>
    <dbReference type="NCBI Taxonomy" id="2202254"/>
    <lineage>
        <taxon>Bacteria</taxon>
        <taxon>Thermotogati</taxon>
        <taxon>Deinococcota</taxon>
        <taxon>Deinococci</taxon>
        <taxon>Deinococcales</taxon>
        <taxon>Deinococcaceae</taxon>
        <taxon>Deinococcus</taxon>
    </lineage>
</organism>
<reference evidence="1 2" key="1">
    <citation type="submission" date="2018-05" db="EMBL/GenBank/DDBJ databases">
        <title>Complete Genome Sequence of Deinococcus sp. strain 17bor-2.</title>
        <authorList>
            <person name="Srinivasan S."/>
        </authorList>
    </citation>
    <scope>NUCLEOTIDE SEQUENCE [LARGE SCALE GENOMIC DNA]</scope>
    <source>
        <strain evidence="1 2">17bor-2</strain>
    </source>
</reference>
<gene>
    <name evidence="1" type="ORF">DKM44_02190</name>
</gene>
<sequence>MPFSNEQFAACWTVLEDRFNRKHNTQTVQIYREILSEQLSAEQFGAACRAAFQFETFFPSPQKLIEYGHGGRSFQARALERWDAMIERVRAGESATDDKEERRLLMRATNGISLGMVEVDQLHWAQRAWVERYTEELTKAAQASIPALPGTVLGVLDAAD</sequence>
<proteinExistence type="predicted"/>